<dbReference type="AlphaFoldDB" id="A0A5C3MA38"/>
<proteinExistence type="predicted"/>
<reference evidence="2 3" key="1">
    <citation type="journal article" date="2019" name="Nat. Ecol. Evol.">
        <title>Megaphylogeny resolves global patterns of mushroom evolution.</title>
        <authorList>
            <person name="Varga T."/>
            <person name="Krizsan K."/>
            <person name="Foldi C."/>
            <person name="Dima B."/>
            <person name="Sanchez-Garcia M."/>
            <person name="Sanchez-Ramirez S."/>
            <person name="Szollosi G.J."/>
            <person name="Szarkandi J.G."/>
            <person name="Papp V."/>
            <person name="Albert L."/>
            <person name="Andreopoulos W."/>
            <person name="Angelini C."/>
            <person name="Antonin V."/>
            <person name="Barry K.W."/>
            <person name="Bougher N.L."/>
            <person name="Buchanan P."/>
            <person name="Buyck B."/>
            <person name="Bense V."/>
            <person name="Catcheside P."/>
            <person name="Chovatia M."/>
            <person name="Cooper J."/>
            <person name="Damon W."/>
            <person name="Desjardin D."/>
            <person name="Finy P."/>
            <person name="Geml J."/>
            <person name="Haridas S."/>
            <person name="Hughes K."/>
            <person name="Justo A."/>
            <person name="Karasinski D."/>
            <person name="Kautmanova I."/>
            <person name="Kiss B."/>
            <person name="Kocsube S."/>
            <person name="Kotiranta H."/>
            <person name="LaButti K.M."/>
            <person name="Lechner B.E."/>
            <person name="Liimatainen K."/>
            <person name="Lipzen A."/>
            <person name="Lukacs Z."/>
            <person name="Mihaltcheva S."/>
            <person name="Morgado L.N."/>
            <person name="Niskanen T."/>
            <person name="Noordeloos M.E."/>
            <person name="Ohm R.A."/>
            <person name="Ortiz-Santana B."/>
            <person name="Ovrebo C."/>
            <person name="Racz N."/>
            <person name="Riley R."/>
            <person name="Savchenko A."/>
            <person name="Shiryaev A."/>
            <person name="Soop K."/>
            <person name="Spirin V."/>
            <person name="Szebenyi C."/>
            <person name="Tomsovsky M."/>
            <person name="Tulloss R.E."/>
            <person name="Uehling J."/>
            <person name="Grigoriev I.V."/>
            <person name="Vagvolgyi C."/>
            <person name="Papp T."/>
            <person name="Martin F.M."/>
            <person name="Miettinen O."/>
            <person name="Hibbett D.S."/>
            <person name="Nagy L.G."/>
        </authorList>
    </citation>
    <scope>NUCLEOTIDE SEQUENCE [LARGE SCALE GENOMIC DNA]</scope>
    <source>
        <strain evidence="2 3">CBS 166.37</strain>
    </source>
</reference>
<accession>A0A5C3MA38</accession>
<keyword evidence="3" id="KW-1185">Reference proteome</keyword>
<feature type="transmembrane region" description="Helical" evidence="1">
    <location>
        <begin position="20"/>
        <end position="41"/>
    </location>
</feature>
<organism evidence="2 3">
    <name type="scientific">Crucibulum laeve</name>
    <dbReference type="NCBI Taxonomy" id="68775"/>
    <lineage>
        <taxon>Eukaryota</taxon>
        <taxon>Fungi</taxon>
        <taxon>Dikarya</taxon>
        <taxon>Basidiomycota</taxon>
        <taxon>Agaricomycotina</taxon>
        <taxon>Agaricomycetes</taxon>
        <taxon>Agaricomycetidae</taxon>
        <taxon>Agaricales</taxon>
        <taxon>Agaricineae</taxon>
        <taxon>Nidulariaceae</taxon>
        <taxon>Crucibulum</taxon>
    </lineage>
</organism>
<gene>
    <name evidence="2" type="ORF">BDQ12DRAFT_679834</name>
</gene>
<keyword evidence="1" id="KW-1133">Transmembrane helix</keyword>
<evidence type="ECO:0000313" key="3">
    <source>
        <dbReference type="Proteomes" id="UP000308652"/>
    </source>
</evidence>
<keyword evidence="1" id="KW-0812">Transmembrane</keyword>
<evidence type="ECO:0000256" key="1">
    <source>
        <dbReference type="SAM" id="Phobius"/>
    </source>
</evidence>
<sequence>MAEDASLCTFQCAKENIDTFIVLILCSYAVVVRSWTISGLYNWELGKFSTNALAASMRL</sequence>
<keyword evidence="1" id="KW-0472">Membrane</keyword>
<name>A0A5C3MA38_9AGAR</name>
<protein>
    <submittedName>
        <fullName evidence="2">Uncharacterized protein</fullName>
    </submittedName>
</protein>
<evidence type="ECO:0000313" key="2">
    <source>
        <dbReference type="EMBL" id="TFK40668.1"/>
    </source>
</evidence>
<dbReference type="Proteomes" id="UP000308652">
    <property type="component" value="Unassembled WGS sequence"/>
</dbReference>
<dbReference type="EMBL" id="ML213596">
    <property type="protein sequence ID" value="TFK40668.1"/>
    <property type="molecule type" value="Genomic_DNA"/>
</dbReference>